<evidence type="ECO:0000313" key="2">
    <source>
        <dbReference type="Proteomes" id="UP000012073"/>
    </source>
</evidence>
<keyword evidence="2" id="KW-1185">Reference proteome</keyword>
<dbReference type="RefSeq" id="XP_005715822.1">
    <property type="nucleotide sequence ID" value="XM_005715765.1"/>
</dbReference>
<proteinExistence type="predicted"/>
<dbReference type="GeneID" id="17323538"/>
<organism evidence="1 2">
    <name type="scientific">Chondrus crispus</name>
    <name type="common">Carrageen Irish moss</name>
    <name type="synonym">Polymorpha crispa</name>
    <dbReference type="NCBI Taxonomy" id="2769"/>
    <lineage>
        <taxon>Eukaryota</taxon>
        <taxon>Rhodophyta</taxon>
        <taxon>Florideophyceae</taxon>
        <taxon>Rhodymeniophycidae</taxon>
        <taxon>Gigartinales</taxon>
        <taxon>Gigartinaceae</taxon>
        <taxon>Chondrus</taxon>
    </lineage>
</organism>
<accession>R7QE45</accession>
<protein>
    <submittedName>
        <fullName evidence="1">Uncharacterized protein</fullName>
    </submittedName>
</protein>
<dbReference type="AlphaFoldDB" id="R7QE45"/>
<sequence>MRNHGQAQGRRFGHGAVKDCLPEARERGQVARYLESQMKHLPVLLPLLLPSLPASTAFGVL</sequence>
<dbReference type="Proteomes" id="UP000012073">
    <property type="component" value="Unassembled WGS sequence"/>
</dbReference>
<dbReference type="Gramene" id="CDF36003">
    <property type="protein sequence ID" value="CDF36003"/>
    <property type="gene ID" value="CHC_T00004425001"/>
</dbReference>
<name>R7QE45_CHOCR</name>
<evidence type="ECO:0000313" key="1">
    <source>
        <dbReference type="EMBL" id="CDF36003.1"/>
    </source>
</evidence>
<gene>
    <name evidence="1" type="ORF">CHC_T00004425001</name>
</gene>
<dbReference type="EMBL" id="HG001756">
    <property type="protein sequence ID" value="CDF36003.1"/>
    <property type="molecule type" value="Genomic_DNA"/>
</dbReference>
<dbReference type="KEGG" id="ccp:CHC_T00004425001"/>
<reference evidence="2" key="1">
    <citation type="journal article" date="2013" name="Proc. Natl. Acad. Sci. U.S.A.">
        <title>Genome structure and metabolic features in the red seaweed Chondrus crispus shed light on evolution of the Archaeplastida.</title>
        <authorList>
            <person name="Collen J."/>
            <person name="Porcel B."/>
            <person name="Carre W."/>
            <person name="Ball S.G."/>
            <person name="Chaparro C."/>
            <person name="Tonon T."/>
            <person name="Barbeyron T."/>
            <person name="Michel G."/>
            <person name="Noel B."/>
            <person name="Valentin K."/>
            <person name="Elias M."/>
            <person name="Artiguenave F."/>
            <person name="Arun A."/>
            <person name="Aury J.M."/>
            <person name="Barbosa-Neto J.F."/>
            <person name="Bothwell J.H."/>
            <person name="Bouget F.Y."/>
            <person name="Brillet L."/>
            <person name="Cabello-Hurtado F."/>
            <person name="Capella-Gutierrez S."/>
            <person name="Charrier B."/>
            <person name="Cladiere L."/>
            <person name="Cock J.M."/>
            <person name="Coelho S.M."/>
            <person name="Colleoni C."/>
            <person name="Czjzek M."/>
            <person name="Da Silva C."/>
            <person name="Delage L."/>
            <person name="Denoeud F."/>
            <person name="Deschamps P."/>
            <person name="Dittami S.M."/>
            <person name="Gabaldon T."/>
            <person name="Gachon C.M."/>
            <person name="Groisillier A."/>
            <person name="Herve C."/>
            <person name="Jabbari K."/>
            <person name="Katinka M."/>
            <person name="Kloareg B."/>
            <person name="Kowalczyk N."/>
            <person name="Labadie K."/>
            <person name="Leblanc C."/>
            <person name="Lopez P.J."/>
            <person name="McLachlan D.H."/>
            <person name="Meslet-Cladiere L."/>
            <person name="Moustafa A."/>
            <person name="Nehr Z."/>
            <person name="Nyvall Collen P."/>
            <person name="Panaud O."/>
            <person name="Partensky F."/>
            <person name="Poulain J."/>
            <person name="Rensing S.A."/>
            <person name="Rousvoal S."/>
            <person name="Samson G."/>
            <person name="Symeonidi A."/>
            <person name="Weissenbach J."/>
            <person name="Zambounis A."/>
            <person name="Wincker P."/>
            <person name="Boyen C."/>
        </authorList>
    </citation>
    <scope>NUCLEOTIDE SEQUENCE [LARGE SCALE GENOMIC DNA]</scope>
    <source>
        <strain evidence="2">cv. Stackhouse</strain>
    </source>
</reference>